<sequence>MSVYEYEVKTIRGEKKTLAEYAGQVLLIVNTATKCGFAPQFRSLQQLHDKYGPQGFAVLGFPCSQFANQEMEDNQAIEQACELNFGVSFPLFARIDVKGPGAHPLFNYLSDNARGVLGSKSVKWNFTKFLVNREGHVVKRFAPNETPDKIVSDLERLLAEPKPAQV</sequence>
<dbReference type="Gene3D" id="3.40.30.10">
    <property type="entry name" value="Glutaredoxin"/>
    <property type="match status" value="1"/>
</dbReference>
<dbReference type="PANTHER" id="PTHR11592">
    <property type="entry name" value="GLUTATHIONE PEROXIDASE"/>
    <property type="match status" value="1"/>
</dbReference>
<comment type="caution">
    <text evidence="5">The sequence shown here is derived from an EMBL/GenBank/DDBJ whole genome shotgun (WGS) entry which is preliminary data.</text>
</comment>
<dbReference type="EMBL" id="JAZHPZ010000003">
    <property type="protein sequence ID" value="MEF2965637.1"/>
    <property type="molecule type" value="Genomic_DNA"/>
</dbReference>
<dbReference type="PROSITE" id="PS51355">
    <property type="entry name" value="GLUTATHIONE_PEROXID_3"/>
    <property type="match status" value="1"/>
</dbReference>
<dbReference type="InterPro" id="IPR000889">
    <property type="entry name" value="Glutathione_peroxidase"/>
</dbReference>
<evidence type="ECO:0000256" key="3">
    <source>
        <dbReference type="ARBA" id="ARBA00023002"/>
    </source>
</evidence>
<dbReference type="Pfam" id="PF00255">
    <property type="entry name" value="GSHPx"/>
    <property type="match status" value="1"/>
</dbReference>
<name>A0ABU7VPJ6_9BACL</name>
<dbReference type="PANTHER" id="PTHR11592:SF78">
    <property type="entry name" value="GLUTATHIONE PEROXIDASE"/>
    <property type="match status" value="1"/>
</dbReference>
<dbReference type="InterPro" id="IPR029759">
    <property type="entry name" value="GPX_AS"/>
</dbReference>
<keyword evidence="6" id="KW-1185">Reference proteome</keyword>
<protein>
    <recommendedName>
        <fullName evidence="4">Glutathione peroxidase</fullName>
    </recommendedName>
</protein>
<keyword evidence="3 4" id="KW-0560">Oxidoreductase</keyword>
<dbReference type="InterPro" id="IPR036249">
    <property type="entry name" value="Thioredoxin-like_sf"/>
</dbReference>
<evidence type="ECO:0000256" key="1">
    <source>
        <dbReference type="ARBA" id="ARBA00006926"/>
    </source>
</evidence>
<comment type="similarity">
    <text evidence="1 4">Belongs to the glutathione peroxidase family.</text>
</comment>
<dbReference type="SUPFAM" id="SSF52833">
    <property type="entry name" value="Thioredoxin-like"/>
    <property type="match status" value="1"/>
</dbReference>
<dbReference type="Proteomes" id="UP001306950">
    <property type="component" value="Unassembled WGS sequence"/>
</dbReference>
<dbReference type="PIRSF" id="PIRSF000303">
    <property type="entry name" value="Glutathion_perox"/>
    <property type="match status" value="1"/>
</dbReference>
<evidence type="ECO:0000256" key="4">
    <source>
        <dbReference type="RuleBase" id="RU000499"/>
    </source>
</evidence>
<keyword evidence="2 4" id="KW-0575">Peroxidase</keyword>
<evidence type="ECO:0000313" key="5">
    <source>
        <dbReference type="EMBL" id="MEF2965637.1"/>
    </source>
</evidence>
<evidence type="ECO:0000256" key="2">
    <source>
        <dbReference type="ARBA" id="ARBA00022559"/>
    </source>
</evidence>
<evidence type="ECO:0000313" key="6">
    <source>
        <dbReference type="Proteomes" id="UP001306950"/>
    </source>
</evidence>
<dbReference type="PRINTS" id="PR01011">
    <property type="entry name" value="GLUTPROXDASE"/>
</dbReference>
<organism evidence="5 6">
    <name type="scientific">Paenibacillus haidiansis</name>
    <dbReference type="NCBI Taxonomy" id="1574488"/>
    <lineage>
        <taxon>Bacteria</taxon>
        <taxon>Bacillati</taxon>
        <taxon>Bacillota</taxon>
        <taxon>Bacilli</taxon>
        <taxon>Bacillales</taxon>
        <taxon>Paenibacillaceae</taxon>
        <taxon>Paenibacillus</taxon>
    </lineage>
</organism>
<dbReference type="PROSITE" id="PS00460">
    <property type="entry name" value="GLUTATHIONE_PEROXID_1"/>
    <property type="match status" value="1"/>
</dbReference>
<dbReference type="GO" id="GO:0004601">
    <property type="term" value="F:peroxidase activity"/>
    <property type="evidence" value="ECO:0007669"/>
    <property type="project" value="UniProtKB-KW"/>
</dbReference>
<dbReference type="RefSeq" id="WP_331845870.1">
    <property type="nucleotide sequence ID" value="NZ_JAZHPZ010000003.1"/>
</dbReference>
<proteinExistence type="inferred from homology"/>
<gene>
    <name evidence="5" type="ORF">V3851_07325</name>
</gene>
<accession>A0ABU7VPJ6</accession>
<reference evidence="5 6" key="1">
    <citation type="submission" date="2024-02" db="EMBL/GenBank/DDBJ databases">
        <title>A nitrogen-fixing paenibacillus bacterium.</title>
        <authorList>
            <person name="Zhang W.L."/>
            <person name="Chen S.F."/>
        </authorList>
    </citation>
    <scope>NUCLEOTIDE SEQUENCE [LARGE SCALE GENOMIC DNA]</scope>
    <source>
        <strain evidence="5 6">M1</strain>
    </source>
</reference>
<dbReference type="CDD" id="cd00340">
    <property type="entry name" value="GSH_Peroxidase"/>
    <property type="match status" value="1"/>
</dbReference>